<comment type="caution">
    <text evidence="3">The sequence shown here is derived from an EMBL/GenBank/DDBJ whole genome shotgun (WGS) entry which is preliminary data.</text>
</comment>
<keyword evidence="2" id="KW-0812">Transmembrane</keyword>
<feature type="transmembrane region" description="Helical" evidence="2">
    <location>
        <begin position="47"/>
        <end position="64"/>
    </location>
</feature>
<feature type="region of interest" description="Disordered" evidence="1">
    <location>
        <begin position="68"/>
        <end position="109"/>
    </location>
</feature>
<evidence type="ECO:0000313" key="3">
    <source>
        <dbReference type="EMBL" id="MFH8550422.1"/>
    </source>
</evidence>
<feature type="region of interest" description="Disordered" evidence="1">
    <location>
        <begin position="1"/>
        <end position="41"/>
    </location>
</feature>
<proteinExistence type="predicted"/>
<dbReference type="EMBL" id="JBIRGQ010000007">
    <property type="protein sequence ID" value="MFH8550422.1"/>
    <property type="molecule type" value="Genomic_DNA"/>
</dbReference>
<gene>
    <name evidence="3" type="ORF">ACH4F9_35990</name>
</gene>
<organism evidence="3 4">
    <name type="scientific">Streptomyces longisporoflavus</name>
    <dbReference type="NCBI Taxonomy" id="28044"/>
    <lineage>
        <taxon>Bacteria</taxon>
        <taxon>Bacillati</taxon>
        <taxon>Actinomycetota</taxon>
        <taxon>Actinomycetes</taxon>
        <taxon>Kitasatosporales</taxon>
        <taxon>Streptomycetaceae</taxon>
        <taxon>Streptomyces</taxon>
    </lineage>
</organism>
<protein>
    <recommendedName>
        <fullName evidence="5">Integral membrane protein</fullName>
    </recommendedName>
</protein>
<reference evidence="3 4" key="1">
    <citation type="submission" date="2024-10" db="EMBL/GenBank/DDBJ databases">
        <title>The Natural Products Discovery Center: Release of the First 8490 Sequenced Strains for Exploring Actinobacteria Biosynthetic Diversity.</title>
        <authorList>
            <person name="Kalkreuter E."/>
            <person name="Kautsar S.A."/>
            <person name="Yang D."/>
            <person name="Bader C.D."/>
            <person name="Teijaro C.N."/>
            <person name="Fluegel L."/>
            <person name="Davis C.M."/>
            <person name="Simpson J.R."/>
            <person name="Lauterbach L."/>
            <person name="Steele A.D."/>
            <person name="Gui C."/>
            <person name="Meng S."/>
            <person name="Li G."/>
            <person name="Viehrig K."/>
            <person name="Ye F."/>
            <person name="Su P."/>
            <person name="Kiefer A.F."/>
            <person name="Nichols A."/>
            <person name="Cepeda A.J."/>
            <person name="Yan W."/>
            <person name="Fan B."/>
            <person name="Jiang Y."/>
            <person name="Adhikari A."/>
            <person name="Zheng C.-J."/>
            <person name="Schuster L."/>
            <person name="Cowan T.M."/>
            <person name="Smanski M.J."/>
            <person name="Chevrette M.G."/>
            <person name="De Carvalho L.P.S."/>
            <person name="Shen B."/>
        </authorList>
    </citation>
    <scope>NUCLEOTIDE SEQUENCE [LARGE SCALE GENOMIC DNA]</scope>
    <source>
        <strain evidence="3 4">NPDC017990</strain>
    </source>
</reference>
<sequence length="279" mass="28962">MSLDDERNSGLYGGSGETRTRLPGGEGGGQDVYGGARRSSRSSSRSLVTVVGVVVLLIAAIAFANRGGEDAGGGGGEGEKAEANPTAPSGEQPVDGKTSGIPSGYSKSEQGAQSAAANYAVALGSADMFKPALRHSIVNTVYTPQAAAERQSSLDKVYSGKEFLTGIGLNPDGSAPKGTTFVSRIIPVGTTLKKLSGNSATVNIWYSSLFGLAGESAKNPVSESWYTNTYELRWVGGDWKVADFKQKDGPVPVGRDQRASTADDMAKAVEEYGGFTYAR</sequence>
<evidence type="ECO:0008006" key="5">
    <source>
        <dbReference type="Google" id="ProtNLM"/>
    </source>
</evidence>
<evidence type="ECO:0000256" key="2">
    <source>
        <dbReference type="SAM" id="Phobius"/>
    </source>
</evidence>
<keyword evidence="2" id="KW-0472">Membrane</keyword>
<dbReference type="Proteomes" id="UP001610818">
    <property type="component" value="Unassembled WGS sequence"/>
</dbReference>
<evidence type="ECO:0000256" key="1">
    <source>
        <dbReference type="SAM" id="MobiDB-lite"/>
    </source>
</evidence>
<accession>A0ABW7QZH1</accession>
<dbReference type="RefSeq" id="WP_397716845.1">
    <property type="nucleotide sequence ID" value="NZ_JBIRGN010000007.1"/>
</dbReference>
<keyword evidence="2" id="KW-1133">Transmembrane helix</keyword>
<evidence type="ECO:0000313" key="4">
    <source>
        <dbReference type="Proteomes" id="UP001610818"/>
    </source>
</evidence>
<keyword evidence="4" id="KW-1185">Reference proteome</keyword>
<name>A0ABW7QZH1_9ACTN</name>